<accession>A0ABV5JNV6</accession>
<dbReference type="SUPFAM" id="SSF46689">
    <property type="entry name" value="Homeodomain-like"/>
    <property type="match status" value="1"/>
</dbReference>
<evidence type="ECO:0000313" key="4">
    <source>
        <dbReference type="EMBL" id="MFB9259416.1"/>
    </source>
</evidence>
<proteinExistence type="predicted"/>
<name>A0ABV5JNV6_9ACTN</name>
<feature type="compositionally biased region" description="Basic and acidic residues" evidence="2">
    <location>
        <begin position="30"/>
        <end position="41"/>
    </location>
</feature>
<protein>
    <submittedName>
        <fullName evidence="4">TetR family transcriptional regulator</fullName>
    </submittedName>
</protein>
<sequence length="271" mass="29212">MQPRSDSGPEVAAPAPTAPVVRAPGLSVSDESHTDELAPKGPKELMIEVADRLIGERGLDNVSMRDVASVAGQRNNSAVQYHFGSRDGLVTQILRRRIAAMDAERRRRLTEVDAQGLGTDMNTLVHVLFGPIVDLLRDSPEATHYARFLHRIGPVTGPEVPEVHLRTKSDDVVVRLIDAMSHLPRRVAFERIDLATQMFTGSLAVYEDRRDANNKVVNTEFEAVVSHLYDMVAASFRAGIGTGAPTTEGEVTAESEGAEAAGPEGASEPSG</sequence>
<feature type="domain" description="HTH tetR-type" evidence="3">
    <location>
        <begin position="47"/>
        <end position="91"/>
    </location>
</feature>
<organism evidence="4 5">
    <name type="scientific">Dietzia aerolata</name>
    <dbReference type="NCBI Taxonomy" id="595984"/>
    <lineage>
        <taxon>Bacteria</taxon>
        <taxon>Bacillati</taxon>
        <taxon>Actinomycetota</taxon>
        <taxon>Actinomycetes</taxon>
        <taxon>Mycobacteriales</taxon>
        <taxon>Dietziaceae</taxon>
        <taxon>Dietzia</taxon>
    </lineage>
</organism>
<dbReference type="Pfam" id="PF00440">
    <property type="entry name" value="TetR_N"/>
    <property type="match status" value="1"/>
</dbReference>
<gene>
    <name evidence="4" type="ORF">ACFFVD_06330</name>
</gene>
<evidence type="ECO:0000313" key="5">
    <source>
        <dbReference type="Proteomes" id="UP001589700"/>
    </source>
</evidence>
<reference evidence="4 5" key="1">
    <citation type="submission" date="2024-09" db="EMBL/GenBank/DDBJ databases">
        <authorList>
            <person name="Sun Q."/>
            <person name="Mori K."/>
        </authorList>
    </citation>
    <scope>NUCLEOTIDE SEQUENCE [LARGE SCALE GENOMIC DNA]</scope>
    <source>
        <strain evidence="4 5">CCM 7659</strain>
    </source>
</reference>
<dbReference type="Proteomes" id="UP001589700">
    <property type="component" value="Unassembled WGS sequence"/>
</dbReference>
<evidence type="ECO:0000256" key="2">
    <source>
        <dbReference type="SAM" id="MobiDB-lite"/>
    </source>
</evidence>
<keyword evidence="5" id="KW-1185">Reference proteome</keyword>
<dbReference type="InterPro" id="IPR009057">
    <property type="entry name" value="Homeodomain-like_sf"/>
</dbReference>
<feature type="region of interest" description="Disordered" evidence="2">
    <location>
        <begin position="243"/>
        <end position="271"/>
    </location>
</feature>
<evidence type="ECO:0000259" key="3">
    <source>
        <dbReference type="Pfam" id="PF00440"/>
    </source>
</evidence>
<dbReference type="Gene3D" id="1.10.357.10">
    <property type="entry name" value="Tetracycline Repressor, domain 2"/>
    <property type="match status" value="1"/>
</dbReference>
<comment type="caution">
    <text evidence="4">The sequence shown here is derived from an EMBL/GenBank/DDBJ whole genome shotgun (WGS) entry which is preliminary data.</text>
</comment>
<feature type="region of interest" description="Disordered" evidence="2">
    <location>
        <begin position="1"/>
        <end position="41"/>
    </location>
</feature>
<dbReference type="RefSeq" id="WP_338403648.1">
    <property type="nucleotide sequence ID" value="NZ_JAALDM010000324.1"/>
</dbReference>
<dbReference type="EMBL" id="JBHMDY010000004">
    <property type="protein sequence ID" value="MFB9259416.1"/>
    <property type="molecule type" value="Genomic_DNA"/>
</dbReference>
<evidence type="ECO:0000256" key="1">
    <source>
        <dbReference type="ARBA" id="ARBA00023125"/>
    </source>
</evidence>
<feature type="compositionally biased region" description="Low complexity" evidence="2">
    <location>
        <begin position="9"/>
        <end position="24"/>
    </location>
</feature>
<keyword evidence="1" id="KW-0238">DNA-binding</keyword>
<dbReference type="InterPro" id="IPR001647">
    <property type="entry name" value="HTH_TetR"/>
</dbReference>
<feature type="compositionally biased region" description="Low complexity" evidence="2">
    <location>
        <begin position="258"/>
        <end position="271"/>
    </location>
</feature>